<dbReference type="FunFam" id="1.10.10.10:FF:000001">
    <property type="entry name" value="LysR family transcriptional regulator"/>
    <property type="match status" value="1"/>
</dbReference>
<dbReference type="Proteomes" id="UP001153203">
    <property type="component" value="Unassembled WGS sequence"/>
</dbReference>
<dbReference type="Pfam" id="PF00126">
    <property type="entry name" value="HTH_1"/>
    <property type="match status" value="1"/>
</dbReference>
<dbReference type="PANTHER" id="PTHR30419:SF8">
    <property type="entry name" value="NITROGEN ASSIMILATION TRANSCRIPTIONAL ACTIVATOR-RELATED"/>
    <property type="match status" value="1"/>
</dbReference>
<feature type="domain" description="HTH lysR-type" evidence="5">
    <location>
        <begin position="1"/>
        <end position="58"/>
    </location>
</feature>
<dbReference type="InterPro" id="IPR036388">
    <property type="entry name" value="WH-like_DNA-bd_sf"/>
</dbReference>
<evidence type="ECO:0000256" key="4">
    <source>
        <dbReference type="ARBA" id="ARBA00023163"/>
    </source>
</evidence>
<comment type="similarity">
    <text evidence="1">Belongs to the LysR transcriptional regulatory family.</text>
</comment>
<proteinExistence type="inferred from homology"/>
<dbReference type="InterPro" id="IPR000847">
    <property type="entry name" value="LysR_HTH_N"/>
</dbReference>
<evidence type="ECO:0000256" key="3">
    <source>
        <dbReference type="ARBA" id="ARBA00023125"/>
    </source>
</evidence>
<dbReference type="Gene3D" id="3.40.190.290">
    <property type="match status" value="1"/>
</dbReference>
<dbReference type="EMBL" id="JAMWGI010000003">
    <property type="protein sequence ID" value="MDG6193683.1"/>
    <property type="molecule type" value="Genomic_DNA"/>
</dbReference>
<dbReference type="PRINTS" id="PR00039">
    <property type="entry name" value="HTHLYSR"/>
</dbReference>
<sequence>MELRVLRYFWTVATVGTVSGAAEKLFITQPTLSRQIRELELELDTQLFIRDGKHLVLTEDGQFLKIKAEEILQLASNTERIFSDRKKASLTGHLTIGALEGLTTVKIAQTLQKLTNAHPGFTFTILSGNADHIKYKLDNGLVDVAFLLEPTSTEKYNVERLDISEKWVLLTQKDSEISDLEYITPEVLKEQRLVVSERSEIRQYFADWIGCKVDELNIVGGYNLGFHIFEMARAGIGEIIVTEGALIRNYPDLKAIPLIPEVRTNSLLAWKKNVPLTHPTQAFINEFLQEE</sequence>
<evidence type="ECO:0000313" key="7">
    <source>
        <dbReference type="Proteomes" id="UP001153203"/>
    </source>
</evidence>
<keyword evidence="4" id="KW-0804">Transcription</keyword>
<dbReference type="AlphaFoldDB" id="A0A9X4SG06"/>
<protein>
    <submittedName>
        <fullName evidence="6">LysR family transcriptional regulator</fullName>
    </submittedName>
</protein>
<accession>A0A9X4SG06</accession>
<keyword evidence="3" id="KW-0238">DNA-binding</keyword>
<dbReference type="Gene3D" id="1.10.10.10">
    <property type="entry name" value="Winged helix-like DNA-binding domain superfamily/Winged helix DNA-binding domain"/>
    <property type="match status" value="1"/>
</dbReference>
<dbReference type="GO" id="GO:0003677">
    <property type="term" value="F:DNA binding"/>
    <property type="evidence" value="ECO:0007669"/>
    <property type="project" value="UniProtKB-KW"/>
</dbReference>
<reference evidence="6" key="1">
    <citation type="submission" date="2022-06" db="EMBL/GenBank/DDBJ databases">
        <title>Lactococcus from bovine mastitis in China.</title>
        <authorList>
            <person name="Lin Y."/>
            <person name="Han B."/>
        </authorList>
    </citation>
    <scope>NUCLEOTIDE SEQUENCE</scope>
    <source>
        <strain evidence="6">Hebei-B-39</strain>
    </source>
</reference>
<dbReference type="PROSITE" id="PS50931">
    <property type="entry name" value="HTH_LYSR"/>
    <property type="match status" value="1"/>
</dbReference>
<organism evidence="6 7">
    <name type="scientific">Lactococcus formosensis</name>
    <dbReference type="NCBI Taxonomy" id="1281486"/>
    <lineage>
        <taxon>Bacteria</taxon>
        <taxon>Bacillati</taxon>
        <taxon>Bacillota</taxon>
        <taxon>Bacilli</taxon>
        <taxon>Lactobacillales</taxon>
        <taxon>Streptococcaceae</taxon>
        <taxon>Lactococcus</taxon>
    </lineage>
</organism>
<evidence type="ECO:0000256" key="1">
    <source>
        <dbReference type="ARBA" id="ARBA00009437"/>
    </source>
</evidence>
<dbReference type="SUPFAM" id="SSF53850">
    <property type="entry name" value="Periplasmic binding protein-like II"/>
    <property type="match status" value="1"/>
</dbReference>
<dbReference type="CDD" id="cd05466">
    <property type="entry name" value="PBP2_LTTR_substrate"/>
    <property type="match status" value="1"/>
</dbReference>
<evidence type="ECO:0000256" key="2">
    <source>
        <dbReference type="ARBA" id="ARBA00023015"/>
    </source>
</evidence>
<dbReference type="InterPro" id="IPR005119">
    <property type="entry name" value="LysR_subst-bd"/>
</dbReference>
<evidence type="ECO:0000313" key="6">
    <source>
        <dbReference type="EMBL" id="MDG6193683.1"/>
    </source>
</evidence>
<dbReference type="PANTHER" id="PTHR30419">
    <property type="entry name" value="HTH-TYPE TRANSCRIPTIONAL REGULATOR YBHD"/>
    <property type="match status" value="1"/>
</dbReference>
<dbReference type="Pfam" id="PF03466">
    <property type="entry name" value="LysR_substrate"/>
    <property type="match status" value="1"/>
</dbReference>
<dbReference type="GO" id="GO:0005829">
    <property type="term" value="C:cytosol"/>
    <property type="evidence" value="ECO:0007669"/>
    <property type="project" value="TreeGrafter"/>
</dbReference>
<dbReference type="SUPFAM" id="SSF46785">
    <property type="entry name" value="Winged helix' DNA-binding domain"/>
    <property type="match status" value="1"/>
</dbReference>
<keyword evidence="2" id="KW-0805">Transcription regulation</keyword>
<dbReference type="InterPro" id="IPR050950">
    <property type="entry name" value="HTH-type_LysR_regulators"/>
</dbReference>
<evidence type="ECO:0000259" key="5">
    <source>
        <dbReference type="PROSITE" id="PS50931"/>
    </source>
</evidence>
<gene>
    <name evidence="6" type="ORF">NF708_06675</name>
</gene>
<dbReference type="RefSeq" id="WP_279363190.1">
    <property type="nucleotide sequence ID" value="NZ_JAMWGA010000003.1"/>
</dbReference>
<comment type="caution">
    <text evidence="6">The sequence shown here is derived from an EMBL/GenBank/DDBJ whole genome shotgun (WGS) entry which is preliminary data.</text>
</comment>
<name>A0A9X4SG06_9LACT</name>
<dbReference type="InterPro" id="IPR036390">
    <property type="entry name" value="WH_DNA-bd_sf"/>
</dbReference>
<dbReference type="GO" id="GO:0003700">
    <property type="term" value="F:DNA-binding transcription factor activity"/>
    <property type="evidence" value="ECO:0007669"/>
    <property type="project" value="InterPro"/>
</dbReference>